<dbReference type="PATRIC" id="fig|1208365.4.peg.439"/>
<dbReference type="EMBL" id="AMWX01000002">
    <property type="protein sequence ID" value="EKO36659.1"/>
    <property type="molecule type" value="Genomic_DNA"/>
</dbReference>
<dbReference type="AlphaFoldDB" id="K6G669"/>
<proteinExistence type="predicted"/>
<dbReference type="STRING" id="1208365.B273_0862"/>
<evidence type="ECO:0000313" key="2">
    <source>
        <dbReference type="Proteomes" id="UP000010310"/>
    </source>
</evidence>
<evidence type="ECO:0000313" key="1">
    <source>
        <dbReference type="EMBL" id="EKO36659.1"/>
    </source>
</evidence>
<keyword evidence="2" id="KW-1185">Reference proteome</keyword>
<sequence length="384" mass="43475">MKKTLLIFALFFLALIAWVFPYIDELRHQGLTFETAYGYFFGGPDHPFNRDDAVPQLDYSKESSWASLPLIEDEADLIPAGEEDIDQLNSKVDVFFVHPTGYLKGHTWTDPLEKESATKENTQWMMANQASAYNGCCSIYAPHYRQASIYSYFGTDELREEVHAFVYQDVQKSFEYFINNFSNGRPFIIASHSQGTHHSIRLLAEEIDGTDLYSRMVGAYIIGGTISKDKMNEMNEISICDSPTQLGCLVHWDTYNVNYLNREMPIYKNNICVNPITWKNEGAISNLVDAKGAVYVSGEFALDFTGDDGPKGETFGPLEAPLKQYVQAQCKNGLLFVTDQTGTRFQAFGGSEGNYHGLDYALFYMDIRENAILKVKTYLDNISK</sequence>
<dbReference type="ESTHER" id="9gamm-k6g669">
    <property type="family name" value="Duf_3089"/>
</dbReference>
<comment type="caution">
    <text evidence="1">The sequence shown here is derived from an EMBL/GenBank/DDBJ whole genome shotgun (WGS) entry which is preliminary data.</text>
</comment>
<protein>
    <submittedName>
        <fullName evidence="1">PF11288 family protein</fullName>
    </submittedName>
</protein>
<dbReference type="InterPro" id="IPR021440">
    <property type="entry name" value="DUF3089"/>
</dbReference>
<reference evidence="1 2" key="1">
    <citation type="submission" date="2012-09" db="EMBL/GenBank/DDBJ databases">
        <authorList>
            <person name="Dupont C.L."/>
            <person name="Rusch D.B."/>
            <person name="Lombardo M.-J."/>
            <person name="Novotny M."/>
            <person name="Yee-Greenbaum J."/>
            <person name="Laskin R."/>
        </authorList>
    </citation>
    <scope>NUCLEOTIDE SEQUENCE [LARGE SCALE GENOMIC DNA]</scope>
    <source>
        <strain evidence="1">SAR86E</strain>
    </source>
</reference>
<dbReference type="Pfam" id="PF11288">
    <property type="entry name" value="DUF3089"/>
    <property type="match status" value="1"/>
</dbReference>
<name>K6G669_9GAMM</name>
<dbReference type="Proteomes" id="UP000010310">
    <property type="component" value="Unassembled WGS sequence"/>
</dbReference>
<gene>
    <name evidence="1" type="ORF">B273_0862</name>
</gene>
<organism evidence="1 2">
    <name type="scientific">SAR86 cluster bacterium SAR86E</name>
    <dbReference type="NCBI Taxonomy" id="1208365"/>
    <lineage>
        <taxon>Bacteria</taxon>
        <taxon>Pseudomonadati</taxon>
        <taxon>Pseudomonadota</taxon>
        <taxon>Gammaproteobacteria</taxon>
        <taxon>SAR86 cluster</taxon>
    </lineage>
</organism>
<accession>K6G669</accession>